<feature type="transmembrane region" description="Helical" evidence="8">
    <location>
        <begin position="188"/>
        <end position="209"/>
    </location>
</feature>
<dbReference type="PANTHER" id="PTHR32024:SF4">
    <property type="entry name" value="KTR SYSTEM POTASSIUM UPTAKE PROTEIN D"/>
    <property type="match status" value="1"/>
</dbReference>
<feature type="transmembrane region" description="Helical" evidence="8">
    <location>
        <begin position="230"/>
        <end position="248"/>
    </location>
</feature>
<keyword evidence="4 8" id="KW-0812">Transmembrane</keyword>
<comment type="subcellular location">
    <subcellularLocation>
        <location evidence="1">Cell membrane</location>
        <topology evidence="1">Multi-pass membrane protein</topology>
    </subcellularLocation>
</comment>
<dbReference type="KEGG" id="psua:FLK61_35545"/>
<keyword evidence="3" id="KW-1003">Cell membrane</keyword>
<evidence type="ECO:0000256" key="4">
    <source>
        <dbReference type="ARBA" id="ARBA00022692"/>
    </source>
</evidence>
<gene>
    <name evidence="9" type="ORF">FLK61_35545</name>
</gene>
<evidence type="ECO:0000256" key="8">
    <source>
        <dbReference type="SAM" id="Phobius"/>
    </source>
</evidence>
<accession>A0A859FGQ2</accession>
<evidence type="ECO:0000256" key="1">
    <source>
        <dbReference type="ARBA" id="ARBA00004651"/>
    </source>
</evidence>
<keyword evidence="7 8" id="KW-0472">Membrane</keyword>
<keyword evidence="6" id="KW-0406">Ion transport</keyword>
<keyword evidence="5 8" id="KW-1133">Transmembrane helix</keyword>
<keyword evidence="10" id="KW-1185">Reference proteome</keyword>
<reference evidence="10" key="1">
    <citation type="submission" date="2019-07" db="EMBL/GenBank/DDBJ databases">
        <title>Bacillus alkalisoli sp. nov. isolated from saline soil.</title>
        <authorList>
            <person name="Sun J.-Q."/>
            <person name="Xu L."/>
        </authorList>
    </citation>
    <scope>NUCLEOTIDE SEQUENCE [LARGE SCALE GENOMIC DNA]</scope>
    <source>
        <strain evidence="10">M4U3P1</strain>
    </source>
</reference>
<feature type="transmembrane region" description="Helical" evidence="8">
    <location>
        <begin position="70"/>
        <end position="97"/>
    </location>
</feature>
<sequence>MKLTTFLSPFRIIVISYILAMFVFSILLFLPFSTQSGVSISYSDALFTAVSAVSVTGLTVFNVSETFSGIGIFFLALAIQLGGIGVMTLGTFIWMILGRKIPLSQRMLIMVDQNQISFSGLVKLMRGILSVALGIELIGAFILGTYYLNYFDTAAEAYYQGAFGALSAFTNAGFDITGQSLVPFADDYFVQLLTILLIFAGAIGFPVLMELREYFSKNNPQFRFSLFTKITTTTYFIVFLIGVVGLWLTEFQNYYSGMPWHQQLFFSMFNSATARSGGLSIMEMSDLTLASLLLLSGLMIIGASPSSVGGGIRTTTLAVMFLTIRSFAQGRSDVKVFGREVHPEDRQKAFIVLSVFAIGLFGAIILISAFEHSGQFELMAIIFEASSAFGTCGLSMGITGDLSLPSQITLMFLMLVGRVGLVAFLFSIRGKEKSTHYKFPTERIIIG</sequence>
<organism evidence="9 10">
    <name type="scientific">Paenalkalicoccus suaedae</name>
    <dbReference type="NCBI Taxonomy" id="2592382"/>
    <lineage>
        <taxon>Bacteria</taxon>
        <taxon>Bacillati</taxon>
        <taxon>Bacillota</taxon>
        <taxon>Bacilli</taxon>
        <taxon>Bacillales</taxon>
        <taxon>Bacillaceae</taxon>
        <taxon>Paenalkalicoccus</taxon>
    </lineage>
</organism>
<feature type="transmembrane region" description="Helical" evidence="8">
    <location>
        <begin position="127"/>
        <end position="148"/>
    </location>
</feature>
<feature type="transmembrane region" description="Helical" evidence="8">
    <location>
        <begin position="45"/>
        <end position="64"/>
    </location>
</feature>
<evidence type="ECO:0000256" key="7">
    <source>
        <dbReference type="ARBA" id="ARBA00023136"/>
    </source>
</evidence>
<feature type="transmembrane region" description="Helical" evidence="8">
    <location>
        <begin position="12"/>
        <end position="33"/>
    </location>
</feature>
<evidence type="ECO:0000256" key="5">
    <source>
        <dbReference type="ARBA" id="ARBA00022989"/>
    </source>
</evidence>
<dbReference type="RefSeq" id="WP_176009963.1">
    <property type="nucleotide sequence ID" value="NZ_CP041372.2"/>
</dbReference>
<protein>
    <submittedName>
        <fullName evidence="9">TrkH family potassium uptake protein</fullName>
    </submittedName>
</protein>
<dbReference type="Pfam" id="PF02386">
    <property type="entry name" value="TrkH"/>
    <property type="match status" value="1"/>
</dbReference>
<dbReference type="GO" id="GO:0005886">
    <property type="term" value="C:plasma membrane"/>
    <property type="evidence" value="ECO:0007669"/>
    <property type="project" value="UniProtKB-SubCell"/>
</dbReference>
<proteinExistence type="predicted"/>
<dbReference type="GO" id="GO:0008324">
    <property type="term" value="F:monoatomic cation transmembrane transporter activity"/>
    <property type="evidence" value="ECO:0007669"/>
    <property type="project" value="InterPro"/>
</dbReference>
<name>A0A859FGQ2_9BACI</name>
<feature type="transmembrane region" description="Helical" evidence="8">
    <location>
        <begin position="349"/>
        <end position="370"/>
    </location>
</feature>
<feature type="transmembrane region" description="Helical" evidence="8">
    <location>
        <begin position="408"/>
        <end position="428"/>
    </location>
</feature>
<evidence type="ECO:0000256" key="6">
    <source>
        <dbReference type="ARBA" id="ARBA00023065"/>
    </source>
</evidence>
<dbReference type="Proteomes" id="UP000318138">
    <property type="component" value="Chromosome"/>
</dbReference>
<feature type="transmembrane region" description="Helical" evidence="8">
    <location>
        <begin position="287"/>
        <end position="304"/>
    </location>
</feature>
<evidence type="ECO:0000256" key="3">
    <source>
        <dbReference type="ARBA" id="ARBA00022475"/>
    </source>
</evidence>
<evidence type="ECO:0000256" key="2">
    <source>
        <dbReference type="ARBA" id="ARBA00022448"/>
    </source>
</evidence>
<keyword evidence="2" id="KW-0813">Transport</keyword>
<evidence type="ECO:0000313" key="10">
    <source>
        <dbReference type="Proteomes" id="UP000318138"/>
    </source>
</evidence>
<dbReference type="PANTHER" id="PTHR32024">
    <property type="entry name" value="TRK SYSTEM POTASSIUM UPTAKE PROTEIN TRKG-RELATED"/>
    <property type="match status" value="1"/>
</dbReference>
<evidence type="ECO:0000313" key="9">
    <source>
        <dbReference type="EMBL" id="QKS71980.1"/>
    </source>
</evidence>
<dbReference type="InterPro" id="IPR003445">
    <property type="entry name" value="Cat_transpt"/>
</dbReference>
<dbReference type="EMBL" id="CP041372">
    <property type="protein sequence ID" value="QKS71980.1"/>
    <property type="molecule type" value="Genomic_DNA"/>
</dbReference>
<dbReference type="GO" id="GO:0030001">
    <property type="term" value="P:metal ion transport"/>
    <property type="evidence" value="ECO:0007669"/>
    <property type="project" value="UniProtKB-ARBA"/>
</dbReference>
<dbReference type="AlphaFoldDB" id="A0A859FGQ2"/>